<keyword evidence="1" id="KW-1133">Transmembrane helix</keyword>
<keyword evidence="1" id="KW-0812">Transmembrane</keyword>
<organism evidence="2">
    <name type="scientific">Loa loa</name>
    <name type="common">Eye worm</name>
    <name type="synonym">Filaria loa</name>
    <dbReference type="NCBI Taxonomy" id="7209"/>
    <lineage>
        <taxon>Eukaryota</taxon>
        <taxon>Metazoa</taxon>
        <taxon>Ecdysozoa</taxon>
        <taxon>Nematoda</taxon>
        <taxon>Chromadorea</taxon>
        <taxon>Rhabditida</taxon>
        <taxon>Spirurina</taxon>
        <taxon>Spiruromorpha</taxon>
        <taxon>Filarioidea</taxon>
        <taxon>Onchocercidae</taxon>
        <taxon>Loa</taxon>
    </lineage>
</organism>
<accession>A0A1S0U1B7</accession>
<evidence type="ECO:0000313" key="2">
    <source>
        <dbReference type="EMBL" id="EFO23785.1"/>
    </source>
</evidence>
<gene>
    <name evidence="2" type="ORF">LOAG_04697</name>
</gene>
<dbReference type="GeneID" id="9942104"/>
<sequence length="168" mass="18513">MPSTVKQSISTVSEKQLTSYGCKNIYSLEIVLMICSLLEMTGFCTLCAIFFSYSGTFILHICLALIGGIAVLVGILTHFPSALLFYMIIQISSTIYLSIIAVLSVSIFFNPSKWKFDEASFLGHTNEEIRESGAILICFSLLLIPLSACSLVAAVQFFHRCGEEKMVK</sequence>
<dbReference type="RefSeq" id="XP_003140282.1">
    <property type="nucleotide sequence ID" value="XM_003140234.1"/>
</dbReference>
<keyword evidence="1" id="KW-0472">Membrane</keyword>
<proteinExistence type="predicted"/>
<feature type="transmembrane region" description="Helical" evidence="1">
    <location>
        <begin position="134"/>
        <end position="158"/>
    </location>
</feature>
<dbReference type="CTD" id="9942104"/>
<name>A0A1S0U1B7_LOALO</name>
<dbReference type="KEGG" id="loa:LOAG_04697"/>
<reference evidence="2" key="1">
    <citation type="submission" date="2012-04" db="EMBL/GenBank/DDBJ databases">
        <title>The Genome Sequence of Loa loa.</title>
        <authorList>
            <consortium name="The Broad Institute Genome Sequencing Platform"/>
            <consortium name="Broad Institute Genome Sequencing Center for Infectious Disease"/>
            <person name="Nutman T.B."/>
            <person name="Fink D.L."/>
            <person name="Russ C."/>
            <person name="Young S."/>
            <person name="Zeng Q."/>
            <person name="Gargeya S."/>
            <person name="Alvarado L."/>
            <person name="Berlin A."/>
            <person name="Chapman S.B."/>
            <person name="Chen Z."/>
            <person name="Freedman E."/>
            <person name="Gellesch M."/>
            <person name="Goldberg J."/>
            <person name="Griggs A."/>
            <person name="Gujja S."/>
            <person name="Heilman E.R."/>
            <person name="Heiman D."/>
            <person name="Howarth C."/>
            <person name="Mehta T."/>
            <person name="Neiman D."/>
            <person name="Pearson M."/>
            <person name="Roberts A."/>
            <person name="Saif S."/>
            <person name="Shea T."/>
            <person name="Shenoy N."/>
            <person name="Sisk P."/>
            <person name="Stolte C."/>
            <person name="Sykes S."/>
            <person name="White J."/>
            <person name="Yandava C."/>
            <person name="Haas B."/>
            <person name="Henn M.R."/>
            <person name="Nusbaum C."/>
            <person name="Birren B."/>
        </authorList>
    </citation>
    <scope>NUCLEOTIDE SEQUENCE [LARGE SCALE GENOMIC DNA]</scope>
</reference>
<feature type="transmembrane region" description="Helical" evidence="1">
    <location>
        <begin position="83"/>
        <end position="109"/>
    </location>
</feature>
<protein>
    <submittedName>
        <fullName evidence="2">Uncharacterized protein</fullName>
    </submittedName>
</protein>
<dbReference type="InParanoid" id="A0A1S0U1B7"/>
<evidence type="ECO:0000256" key="1">
    <source>
        <dbReference type="SAM" id="Phobius"/>
    </source>
</evidence>
<feature type="transmembrane region" description="Helical" evidence="1">
    <location>
        <begin position="57"/>
        <end position="76"/>
    </location>
</feature>
<feature type="transmembrane region" description="Helical" evidence="1">
    <location>
        <begin position="30"/>
        <end position="51"/>
    </location>
</feature>
<dbReference type="OrthoDB" id="5830900at2759"/>
<dbReference type="EMBL" id="JH712085">
    <property type="protein sequence ID" value="EFO23785.1"/>
    <property type="molecule type" value="Genomic_DNA"/>
</dbReference>
<dbReference type="OMA" id="CAIFFSY"/>
<dbReference type="AlphaFoldDB" id="A0A1S0U1B7"/>